<evidence type="ECO:0000256" key="2">
    <source>
        <dbReference type="ARBA" id="ARBA00005982"/>
    </source>
</evidence>
<proteinExistence type="inferred from homology"/>
<dbReference type="Proteomes" id="UP000193144">
    <property type="component" value="Unassembled WGS sequence"/>
</dbReference>
<feature type="region of interest" description="Disordered" evidence="6">
    <location>
        <begin position="537"/>
        <end position="580"/>
    </location>
</feature>
<feature type="compositionally biased region" description="Polar residues" evidence="6">
    <location>
        <begin position="599"/>
        <end position="618"/>
    </location>
</feature>
<dbReference type="GO" id="GO:0016020">
    <property type="term" value="C:membrane"/>
    <property type="evidence" value="ECO:0007669"/>
    <property type="project" value="UniProtKB-SubCell"/>
</dbReference>
<feature type="compositionally biased region" description="Basic and acidic residues" evidence="6">
    <location>
        <begin position="537"/>
        <end position="563"/>
    </location>
</feature>
<dbReference type="AlphaFoldDB" id="A0A1Y1XYD7"/>
<comment type="similarity">
    <text evidence="2">Belongs to the major facilitator superfamily. Proton-dependent oligopeptide transporter (POT/PTR) (TC 2.A.17) family.</text>
</comment>
<evidence type="ECO:0000313" key="8">
    <source>
        <dbReference type="EMBL" id="ORX90763.1"/>
    </source>
</evidence>
<evidence type="ECO:0000256" key="7">
    <source>
        <dbReference type="SAM" id="Phobius"/>
    </source>
</evidence>
<feature type="transmembrane region" description="Helical" evidence="7">
    <location>
        <begin position="389"/>
        <end position="408"/>
    </location>
</feature>
<evidence type="ECO:0000256" key="1">
    <source>
        <dbReference type="ARBA" id="ARBA00004141"/>
    </source>
</evidence>
<evidence type="ECO:0000313" key="9">
    <source>
        <dbReference type="Proteomes" id="UP000193144"/>
    </source>
</evidence>
<dbReference type="InterPro" id="IPR036259">
    <property type="entry name" value="MFS_trans_sf"/>
</dbReference>
<feature type="transmembrane region" description="Helical" evidence="7">
    <location>
        <begin position="443"/>
        <end position="467"/>
    </location>
</feature>
<protein>
    <submittedName>
        <fullName evidence="8">POT family-domain-containing protein</fullName>
    </submittedName>
</protein>
<evidence type="ECO:0000256" key="5">
    <source>
        <dbReference type="ARBA" id="ARBA00023136"/>
    </source>
</evidence>
<feature type="transmembrane region" description="Helical" evidence="7">
    <location>
        <begin position="479"/>
        <end position="502"/>
    </location>
</feature>
<reference evidence="8 9" key="1">
    <citation type="submission" date="2016-07" db="EMBL/GenBank/DDBJ databases">
        <title>Pervasive Adenine N6-methylation of Active Genes in Fungi.</title>
        <authorList>
            <consortium name="DOE Joint Genome Institute"/>
            <person name="Mondo S.J."/>
            <person name="Dannebaum R.O."/>
            <person name="Kuo R.C."/>
            <person name="Labutti K."/>
            <person name="Haridas S."/>
            <person name="Kuo A."/>
            <person name="Salamov A."/>
            <person name="Ahrendt S.R."/>
            <person name="Lipzen A."/>
            <person name="Sullivan W."/>
            <person name="Andreopoulos W.B."/>
            <person name="Clum A."/>
            <person name="Lindquist E."/>
            <person name="Daum C."/>
            <person name="Ramamoorthy G.K."/>
            <person name="Gryganskyi A."/>
            <person name="Culley D."/>
            <person name="Magnuson J.K."/>
            <person name="James T.Y."/>
            <person name="O'Malley M.A."/>
            <person name="Stajich J.E."/>
            <person name="Spatafora J.W."/>
            <person name="Visel A."/>
            <person name="Grigoriev I.V."/>
        </authorList>
    </citation>
    <scope>NUCLEOTIDE SEQUENCE [LARGE SCALE GENOMIC DNA]</scope>
    <source>
        <strain evidence="8 9">CBS 115471</strain>
    </source>
</reference>
<comment type="subcellular location">
    <subcellularLocation>
        <location evidence="1">Membrane</location>
        <topology evidence="1">Multi-pass membrane protein</topology>
    </subcellularLocation>
</comment>
<feature type="transmembrane region" description="Helical" evidence="7">
    <location>
        <begin position="235"/>
        <end position="255"/>
    </location>
</feature>
<evidence type="ECO:0000256" key="6">
    <source>
        <dbReference type="SAM" id="MobiDB-lite"/>
    </source>
</evidence>
<organism evidence="8 9">
    <name type="scientific">Clohesyomyces aquaticus</name>
    <dbReference type="NCBI Taxonomy" id="1231657"/>
    <lineage>
        <taxon>Eukaryota</taxon>
        <taxon>Fungi</taxon>
        <taxon>Dikarya</taxon>
        <taxon>Ascomycota</taxon>
        <taxon>Pezizomycotina</taxon>
        <taxon>Dothideomycetes</taxon>
        <taxon>Pleosporomycetidae</taxon>
        <taxon>Pleosporales</taxon>
        <taxon>Lindgomycetaceae</taxon>
        <taxon>Clohesyomyces</taxon>
    </lineage>
</organism>
<dbReference type="GO" id="GO:0022857">
    <property type="term" value="F:transmembrane transporter activity"/>
    <property type="evidence" value="ECO:0007669"/>
    <property type="project" value="InterPro"/>
</dbReference>
<dbReference type="SUPFAM" id="SSF103473">
    <property type="entry name" value="MFS general substrate transporter"/>
    <property type="match status" value="2"/>
</dbReference>
<gene>
    <name evidence="8" type="ORF">BCR34DRAFT_609090</name>
</gene>
<feature type="transmembrane region" description="Helical" evidence="7">
    <location>
        <begin position="43"/>
        <end position="60"/>
    </location>
</feature>
<dbReference type="EMBL" id="MCFA01000517">
    <property type="protein sequence ID" value="ORX90763.1"/>
    <property type="molecule type" value="Genomic_DNA"/>
</dbReference>
<feature type="transmembrane region" description="Helical" evidence="7">
    <location>
        <begin position="89"/>
        <end position="110"/>
    </location>
</feature>
<comment type="caution">
    <text evidence="8">The sequence shown here is derived from an EMBL/GenBank/DDBJ whole genome shotgun (WGS) entry which is preliminary data.</text>
</comment>
<name>A0A1Y1XYD7_9PLEO</name>
<evidence type="ECO:0000256" key="3">
    <source>
        <dbReference type="ARBA" id="ARBA00022692"/>
    </source>
</evidence>
<keyword evidence="3 7" id="KW-0812">Transmembrane</keyword>
<sequence length="686" mass="75537">MESPITEQKEEDTSTSSPSGSQCITLDEYQGLRRVVDRIPNRVWVVAIVAFFERFAFWGVTAPWQNYMQNVKTAEAGTAPGFLGLGQAIATRIYCGFFTFYYITPLFFAVISDTRLGRLKTLCISVIVYVLGCILLFVSAMDPPPHGKWGLPGLLGAMGLIGLGGGGFKAIISPFIADQYTETQPKLKTIKSGERVVTDRALTVQYIYNLLFWVGNVGSLSWFATTALELHVSFWAAYLLPFFGISISMIVLLLGSKWYVKAPQNGNVLPKVANILIHAARDRFKMAHARPEYILEKCGKNVDWTSKLCGEVCLGLKACRVFIAFVVFYVCFDQMQNNLISQAGQMQFSGPPNDAVPAINQVACVVLGPVIQHGLYPFLIRRRIRFRSIARITVGFLFVALAMLYATIVQQVIYTAPPCYSHPNACPKVKHTYRLSVPNHVNVWIQGPVYVFVATGEIFAYVTALEYANDNSPTDMKAIVQAISLLIAGFGSLLAMAITPIARDPYLVIMYACLASAMTLATILFWWKFREYDKDDAETSHDSTNKEPDLEKAGSLEEQRHTEVLGMTTAPPDRRGDETTSIQRAIERGNETYNEGVATSLQHRVHGGTNSSETPEWNRNSKDSGRAVVDTDVSTPPTLPGPSSDETARSIHESPKTQALGFEAVIVEGGGTSSKRAIIRDGAASP</sequence>
<feature type="transmembrane region" description="Helical" evidence="7">
    <location>
        <begin position="508"/>
        <end position="527"/>
    </location>
</feature>
<feature type="region of interest" description="Disordered" evidence="6">
    <location>
        <begin position="1"/>
        <end position="21"/>
    </location>
</feature>
<evidence type="ECO:0000256" key="4">
    <source>
        <dbReference type="ARBA" id="ARBA00022989"/>
    </source>
</evidence>
<feature type="transmembrane region" description="Helical" evidence="7">
    <location>
        <begin position="122"/>
        <end position="141"/>
    </location>
</feature>
<keyword evidence="5 7" id="KW-0472">Membrane</keyword>
<dbReference type="Gene3D" id="1.20.1250.20">
    <property type="entry name" value="MFS general substrate transporter like domains"/>
    <property type="match status" value="1"/>
</dbReference>
<dbReference type="InterPro" id="IPR000109">
    <property type="entry name" value="POT_fam"/>
</dbReference>
<keyword evidence="9" id="KW-1185">Reference proteome</keyword>
<dbReference type="OrthoDB" id="8904098at2759"/>
<dbReference type="Pfam" id="PF00854">
    <property type="entry name" value="PTR2"/>
    <property type="match status" value="1"/>
</dbReference>
<feature type="transmembrane region" description="Helical" evidence="7">
    <location>
        <begin position="153"/>
        <end position="176"/>
    </location>
</feature>
<keyword evidence="4 7" id="KW-1133">Transmembrane helix</keyword>
<dbReference type="PANTHER" id="PTHR11654">
    <property type="entry name" value="OLIGOPEPTIDE TRANSPORTER-RELATED"/>
    <property type="match status" value="1"/>
</dbReference>
<feature type="region of interest" description="Disordered" evidence="6">
    <location>
        <begin position="599"/>
        <end position="658"/>
    </location>
</feature>
<accession>A0A1Y1XYD7</accession>
<feature type="compositionally biased region" description="Basic and acidic residues" evidence="6">
    <location>
        <begin position="646"/>
        <end position="655"/>
    </location>
</feature>